<dbReference type="KEGG" id="tso:IZ6_05590"/>
<keyword evidence="3" id="KW-0645">Protease</keyword>
<sequence>MGAFVIAGAETTQTAIANGDTRTLSFYHTHSQERITVTFKREGRYDKDGLKKLNHFLRDWRNQKETTMEPRLFDVVWEVQKDAGSDAPIQIISAYRSPETNEKLRSRSKGVAKHSQHMLGRAMDIHVPDVSMAKIREAGLRLQRGGVGFYPTSAKPFVHLDVGSVRHWPRMTRDQLVRLFPDGRTVHLPTDGIPLKNYKLALADVAKNGGTARGMTDTQIAEAQRNQGKAGTTSGGRGFLTKFLAGDDEDDAPGVPGPDEVMPASAPEETPAAYQAIAEAVPMPAPRPSEMGGSTVVAAYAPEQPFPAGPEMIWRSGPASSPAYPQTTNSASANGAPMPAPRPQTTPYALASVDSRIVQPNQPITASLAPGASLAEERTAALRLLGQLGQSAAPSAAPQQPAEGDAIGHILAAHDAFSQTASVPQAAQRPAKQQASRMQLATLGTQPVALTAGEAPKPSLSPVRTARNPDLDLNHPNFARDDLISAPTGGVLSLQFGGNPNSGMRSDAFMGSSVAVLRTVNFGPQRTALLTNR</sequence>
<dbReference type="Proteomes" id="UP000515317">
    <property type="component" value="Chromosome"/>
</dbReference>
<dbReference type="InterPro" id="IPR010275">
    <property type="entry name" value="MepK"/>
</dbReference>
<keyword evidence="7" id="KW-0862">Zinc</keyword>
<dbReference type="InterPro" id="IPR009045">
    <property type="entry name" value="Zn_M74/Hedgehog-like"/>
</dbReference>
<dbReference type="GO" id="GO:0046872">
    <property type="term" value="F:metal ion binding"/>
    <property type="evidence" value="ECO:0007669"/>
    <property type="project" value="UniProtKB-KW"/>
</dbReference>
<dbReference type="CDD" id="cd14844">
    <property type="entry name" value="Zn-DD-carboxypeptidase_like"/>
    <property type="match status" value="1"/>
</dbReference>
<dbReference type="EMBL" id="AP023361">
    <property type="protein sequence ID" value="BCJ89824.1"/>
    <property type="molecule type" value="Genomic_DNA"/>
</dbReference>
<keyword evidence="14" id="KW-1185">Reference proteome</keyword>
<comment type="similarity">
    <text evidence="10">Belongs to the peptidase M15 family.</text>
</comment>
<dbReference type="GO" id="GO:0008237">
    <property type="term" value="F:metallopeptidase activity"/>
    <property type="evidence" value="ECO:0007669"/>
    <property type="project" value="UniProtKB-KW"/>
</dbReference>
<name>A0A6S6QHZ5_9HYPH</name>
<dbReference type="Pfam" id="PF05951">
    <property type="entry name" value="Peptidase_M15_2"/>
    <property type="match status" value="1"/>
</dbReference>
<keyword evidence="9" id="KW-0961">Cell wall biogenesis/degradation</keyword>
<keyword evidence="8" id="KW-0482">Metalloprotease</keyword>
<proteinExistence type="inferred from homology"/>
<evidence type="ECO:0000256" key="2">
    <source>
        <dbReference type="ARBA" id="ARBA00004776"/>
    </source>
</evidence>
<dbReference type="PANTHER" id="PTHR37425:SF1">
    <property type="entry name" value="OUTER MEMBRANE PROTEIN"/>
    <property type="match status" value="1"/>
</dbReference>
<evidence type="ECO:0000256" key="1">
    <source>
        <dbReference type="ARBA" id="ARBA00001947"/>
    </source>
</evidence>
<dbReference type="RefSeq" id="WP_225873979.1">
    <property type="nucleotide sequence ID" value="NZ_AP023361.1"/>
</dbReference>
<feature type="region of interest" description="Disordered" evidence="12">
    <location>
        <begin position="317"/>
        <end position="344"/>
    </location>
</feature>
<keyword evidence="4" id="KW-0479">Metal-binding</keyword>
<evidence type="ECO:0000256" key="11">
    <source>
        <dbReference type="ARBA" id="ARBA00093666"/>
    </source>
</evidence>
<dbReference type="PANTHER" id="PTHR37425">
    <property type="match status" value="1"/>
</dbReference>
<comment type="cofactor">
    <cofactor evidence="1">
        <name>Zn(2+)</name>
        <dbReference type="ChEBI" id="CHEBI:29105"/>
    </cofactor>
</comment>
<dbReference type="GO" id="GO:0005524">
    <property type="term" value="F:ATP binding"/>
    <property type="evidence" value="ECO:0007669"/>
    <property type="project" value="UniProtKB-KW"/>
</dbReference>
<protein>
    <recommendedName>
        <fullName evidence="11">Murein endopeptidase K</fullName>
    </recommendedName>
</protein>
<evidence type="ECO:0000256" key="4">
    <source>
        <dbReference type="ARBA" id="ARBA00022723"/>
    </source>
</evidence>
<feature type="compositionally biased region" description="Polar residues" evidence="12">
    <location>
        <begin position="323"/>
        <end position="333"/>
    </location>
</feature>
<dbReference type="Gene3D" id="3.30.1380.10">
    <property type="match status" value="1"/>
</dbReference>
<dbReference type="GO" id="GO:0006508">
    <property type="term" value="P:proteolysis"/>
    <property type="evidence" value="ECO:0007669"/>
    <property type="project" value="UniProtKB-KW"/>
</dbReference>
<accession>A0A6S6QHZ5</accession>
<evidence type="ECO:0000256" key="3">
    <source>
        <dbReference type="ARBA" id="ARBA00022670"/>
    </source>
</evidence>
<evidence type="ECO:0000256" key="5">
    <source>
        <dbReference type="ARBA" id="ARBA00022729"/>
    </source>
</evidence>
<dbReference type="AlphaFoldDB" id="A0A6S6QHZ5"/>
<dbReference type="GO" id="GO:0071555">
    <property type="term" value="P:cell wall organization"/>
    <property type="evidence" value="ECO:0007669"/>
    <property type="project" value="UniProtKB-KW"/>
</dbReference>
<evidence type="ECO:0000256" key="12">
    <source>
        <dbReference type="SAM" id="MobiDB-lite"/>
    </source>
</evidence>
<evidence type="ECO:0000313" key="14">
    <source>
        <dbReference type="Proteomes" id="UP000515317"/>
    </source>
</evidence>
<evidence type="ECO:0000256" key="6">
    <source>
        <dbReference type="ARBA" id="ARBA00022801"/>
    </source>
</evidence>
<gene>
    <name evidence="13" type="ORF">IZ6_05590</name>
</gene>
<organism evidence="13 14">
    <name type="scientific">Terrihabitans soli</name>
    <dbReference type="NCBI Taxonomy" id="708113"/>
    <lineage>
        <taxon>Bacteria</taxon>
        <taxon>Pseudomonadati</taxon>
        <taxon>Pseudomonadota</taxon>
        <taxon>Alphaproteobacteria</taxon>
        <taxon>Hyphomicrobiales</taxon>
        <taxon>Terrihabitans</taxon>
    </lineage>
</organism>
<dbReference type="SUPFAM" id="SSF55166">
    <property type="entry name" value="Hedgehog/DD-peptidase"/>
    <property type="match status" value="1"/>
</dbReference>
<keyword evidence="5" id="KW-0732">Signal</keyword>
<comment type="pathway">
    <text evidence="2">Cell wall biogenesis; cell wall polysaccharide biosynthesis.</text>
</comment>
<evidence type="ECO:0000313" key="13">
    <source>
        <dbReference type="EMBL" id="BCJ89824.1"/>
    </source>
</evidence>
<evidence type="ECO:0000256" key="10">
    <source>
        <dbReference type="ARBA" id="ARBA00093448"/>
    </source>
</evidence>
<evidence type="ECO:0000256" key="8">
    <source>
        <dbReference type="ARBA" id="ARBA00023049"/>
    </source>
</evidence>
<keyword evidence="6" id="KW-0378">Hydrolase</keyword>
<keyword evidence="13" id="KW-0547">Nucleotide-binding</keyword>
<keyword evidence="13" id="KW-0067">ATP-binding</keyword>
<reference evidence="13 14" key="1">
    <citation type="submission" date="2020-08" db="EMBL/GenBank/DDBJ databases">
        <title>Genome sequence of Rhizobiales bacterium strain IZ6.</title>
        <authorList>
            <person name="Nakai R."/>
            <person name="Naganuma T."/>
        </authorList>
    </citation>
    <scope>NUCLEOTIDE SEQUENCE [LARGE SCALE GENOMIC DNA]</scope>
    <source>
        <strain evidence="13 14">IZ6</strain>
    </source>
</reference>
<evidence type="ECO:0000256" key="7">
    <source>
        <dbReference type="ARBA" id="ARBA00022833"/>
    </source>
</evidence>
<evidence type="ECO:0000256" key="9">
    <source>
        <dbReference type="ARBA" id="ARBA00023316"/>
    </source>
</evidence>